<comment type="caution">
    <text evidence="2">The sequence shown here is derived from an EMBL/GenBank/DDBJ whole genome shotgun (WGS) entry which is preliminary data.</text>
</comment>
<accession>A0A420Y5Z1</accession>
<dbReference type="STRING" id="177199.A0A420Y5Z1"/>
<organism evidence="2 3">
    <name type="scientific">Coniochaeta pulveracea</name>
    <dbReference type="NCBI Taxonomy" id="177199"/>
    <lineage>
        <taxon>Eukaryota</taxon>
        <taxon>Fungi</taxon>
        <taxon>Dikarya</taxon>
        <taxon>Ascomycota</taxon>
        <taxon>Pezizomycotina</taxon>
        <taxon>Sordariomycetes</taxon>
        <taxon>Sordariomycetidae</taxon>
        <taxon>Coniochaetales</taxon>
        <taxon>Coniochaetaceae</taxon>
        <taxon>Coniochaeta</taxon>
    </lineage>
</organism>
<dbReference type="Proteomes" id="UP000275385">
    <property type="component" value="Unassembled WGS sequence"/>
</dbReference>
<dbReference type="InterPro" id="IPR039197">
    <property type="entry name" value="Mrs1/Cce1"/>
</dbReference>
<dbReference type="InterPro" id="IPR015242">
    <property type="entry name" value="Ydc2_cat"/>
</dbReference>
<dbReference type="SUPFAM" id="SSF53098">
    <property type="entry name" value="Ribonuclease H-like"/>
    <property type="match status" value="1"/>
</dbReference>
<dbReference type="GO" id="GO:0000402">
    <property type="term" value="F:crossed form four-way junction DNA binding"/>
    <property type="evidence" value="ECO:0007669"/>
    <property type="project" value="TreeGrafter"/>
</dbReference>
<evidence type="ECO:0000259" key="1">
    <source>
        <dbReference type="Pfam" id="PF09159"/>
    </source>
</evidence>
<protein>
    <recommendedName>
        <fullName evidence="1">Mitochondrial resolvase Ydc2 catalytic domain-containing protein</fullName>
    </recommendedName>
</protein>
<dbReference type="PANTHER" id="PTHR28072:SF1">
    <property type="entry name" value="CRUCIFORM CUTTING ENDONUCLEASE 1, MITOCHONDRIAL-RELATED"/>
    <property type="match status" value="1"/>
</dbReference>
<dbReference type="CDD" id="cd16963">
    <property type="entry name" value="CCE1"/>
    <property type="match status" value="1"/>
</dbReference>
<dbReference type="PANTHER" id="PTHR28072">
    <property type="entry name" value="CRUCIFORM CUTTING ENDONUCLEASE 1, MITOCHONDRIAL-RELATED"/>
    <property type="match status" value="1"/>
</dbReference>
<dbReference type="GO" id="GO:0000403">
    <property type="term" value="F:Y-form DNA binding"/>
    <property type="evidence" value="ECO:0007669"/>
    <property type="project" value="TreeGrafter"/>
</dbReference>
<dbReference type="GO" id="GO:0004520">
    <property type="term" value="F:DNA endonuclease activity"/>
    <property type="evidence" value="ECO:0007669"/>
    <property type="project" value="TreeGrafter"/>
</dbReference>
<gene>
    <name evidence="2" type="ORF">DL546_001452</name>
</gene>
<evidence type="ECO:0000313" key="2">
    <source>
        <dbReference type="EMBL" id="RKU43304.1"/>
    </source>
</evidence>
<dbReference type="InterPro" id="IPR012337">
    <property type="entry name" value="RNaseH-like_sf"/>
</dbReference>
<name>A0A420Y5Z1_9PEZI</name>
<evidence type="ECO:0000313" key="3">
    <source>
        <dbReference type="Proteomes" id="UP000275385"/>
    </source>
</evidence>
<keyword evidence="3" id="KW-1185">Reference proteome</keyword>
<sequence>MPPSPATKLSRLKDTLQTHEPLPAKARVLSIDLGIRNLAFTLLTRPPSKAKDAKPAVHAWQRIELAPAAAKAVKVELSDDESTDSKTKLKLPAQDFSPTALSVIALRLVKDHLLPLEPTHVVIERQRFRSGGGAAVFEWTVRVNSLESMLYAVFATAKGLGHWNGTVDSVDPKRVGPFLLGEDGAEILSNEQPKSRSSVKDLKDKSKSVHDDEVLANSAVRTKKNSKENKKLKIDLLGKWFVEGTDVDIVGEEAKSTQEIFLKKWLPREKAVKGKKTKKDKQVSAPKTTDTMKKLDDVTDSLLQGVAWLRWQENRQTLLKEYADRLE</sequence>
<dbReference type="AlphaFoldDB" id="A0A420Y5Z1"/>
<feature type="domain" description="Mitochondrial resolvase Ydc2 catalytic" evidence="1">
    <location>
        <begin position="28"/>
        <end position="318"/>
    </location>
</feature>
<reference evidence="2 3" key="1">
    <citation type="submission" date="2018-08" db="EMBL/GenBank/DDBJ databases">
        <title>Draft genome of the lignicolous fungus Coniochaeta pulveracea.</title>
        <authorList>
            <person name="Borstlap C.J."/>
            <person name="De Witt R.N."/>
            <person name="Botha A."/>
            <person name="Volschenk H."/>
        </authorList>
    </citation>
    <scope>NUCLEOTIDE SEQUENCE [LARGE SCALE GENOMIC DNA]</scope>
    <source>
        <strain evidence="2 3">CAB683</strain>
    </source>
</reference>
<dbReference type="OrthoDB" id="5552842at2759"/>
<proteinExistence type="predicted"/>
<dbReference type="Pfam" id="PF09159">
    <property type="entry name" value="Ydc2-catalyt"/>
    <property type="match status" value="1"/>
</dbReference>
<dbReference type="GO" id="GO:0005739">
    <property type="term" value="C:mitochondrion"/>
    <property type="evidence" value="ECO:0007669"/>
    <property type="project" value="TreeGrafter"/>
</dbReference>
<dbReference type="GO" id="GO:0070336">
    <property type="term" value="F:flap-structured DNA binding"/>
    <property type="evidence" value="ECO:0007669"/>
    <property type="project" value="TreeGrafter"/>
</dbReference>
<dbReference type="EMBL" id="QVQW01000044">
    <property type="protein sequence ID" value="RKU43304.1"/>
    <property type="molecule type" value="Genomic_DNA"/>
</dbReference>
<dbReference type="Gene3D" id="3.30.420.10">
    <property type="entry name" value="Ribonuclease H-like superfamily/Ribonuclease H"/>
    <property type="match status" value="1"/>
</dbReference>
<dbReference type="InterPro" id="IPR036397">
    <property type="entry name" value="RNaseH_sf"/>
</dbReference>